<name>A0A2T1EGS8_9CYAN</name>
<dbReference type="AlphaFoldDB" id="A0A2T1EGS8"/>
<comment type="caution">
    <text evidence="1">The sequence shown here is derived from an EMBL/GenBank/DDBJ whole genome shotgun (WGS) entry which is preliminary data.</text>
</comment>
<organism evidence="1 2">
    <name type="scientific">Stenomitos frigidus ULC18</name>
    <dbReference type="NCBI Taxonomy" id="2107698"/>
    <lineage>
        <taxon>Bacteria</taxon>
        <taxon>Bacillati</taxon>
        <taxon>Cyanobacteriota</taxon>
        <taxon>Cyanophyceae</taxon>
        <taxon>Leptolyngbyales</taxon>
        <taxon>Leptolyngbyaceae</taxon>
        <taxon>Stenomitos</taxon>
    </lineage>
</organism>
<dbReference type="Proteomes" id="UP000239576">
    <property type="component" value="Unassembled WGS sequence"/>
</dbReference>
<dbReference type="EMBL" id="PVWK01000031">
    <property type="protein sequence ID" value="PSB31946.1"/>
    <property type="molecule type" value="Genomic_DNA"/>
</dbReference>
<evidence type="ECO:0000313" key="2">
    <source>
        <dbReference type="Proteomes" id="UP000239576"/>
    </source>
</evidence>
<keyword evidence="2" id="KW-1185">Reference proteome</keyword>
<evidence type="ECO:0000313" key="1">
    <source>
        <dbReference type="EMBL" id="PSB31946.1"/>
    </source>
</evidence>
<protein>
    <submittedName>
        <fullName evidence="1">Uncharacterized protein</fullName>
    </submittedName>
</protein>
<proteinExistence type="predicted"/>
<reference evidence="1 2" key="2">
    <citation type="submission" date="2018-03" db="EMBL/GenBank/DDBJ databases">
        <title>The ancient ancestry and fast evolution of plastids.</title>
        <authorList>
            <person name="Moore K.R."/>
            <person name="Magnabosco C."/>
            <person name="Momper L."/>
            <person name="Gold D.A."/>
            <person name="Bosak T."/>
            <person name="Fournier G.P."/>
        </authorList>
    </citation>
    <scope>NUCLEOTIDE SEQUENCE [LARGE SCALE GENOMIC DNA]</scope>
    <source>
        <strain evidence="1 2">ULC18</strain>
    </source>
</reference>
<dbReference type="OrthoDB" id="569576at2"/>
<accession>A0A2T1EGS8</accession>
<reference evidence="2" key="1">
    <citation type="submission" date="2018-02" db="EMBL/GenBank/DDBJ databases">
        <authorList>
            <person name="Moore K."/>
            <person name="Momper L."/>
        </authorList>
    </citation>
    <scope>NUCLEOTIDE SEQUENCE [LARGE SCALE GENOMIC DNA]</scope>
    <source>
        <strain evidence="2">ULC18</strain>
    </source>
</reference>
<gene>
    <name evidence="1" type="ORF">C7B82_06250</name>
</gene>
<sequence>MSSLKPVSQSNDRLEPDSLDRFFPLAQQRLYMSMLMGRGGLTRRRAEYFVRLWAYLLLKQRQLSGGRLTQPLTQLHSTDGSIACTHREAADVFYGNQDRGSDRAAGMMIDRFVALGLLEKQFDGQTLCLQIRSIPELETRLQPQIPITLIPDAFNPRTDTIPIANLIARTYAELMKDVAKASHKIAKALRSWAQQYPKGLRVLRRADNLNPVGISVLYPVTSESEVYFFQPPSKSFYLSSDADVDPFKMAVVGDQDCTSVYIRSWVIDTPYLQTENIYLLLEDSRKTLIQMQEDFPNLCDIYSLILHPLYEDLRLALGFQKTFQDTQRSYHWVYLALDRFVALDIKQALSAMKQSLIR</sequence>